<protein>
    <submittedName>
        <fullName evidence="3">Uncharacterized protein</fullName>
    </submittedName>
</protein>
<accession>X1JC18</accession>
<gene>
    <name evidence="3" type="ORF">S03H2_64493</name>
</gene>
<organism evidence="3">
    <name type="scientific">marine sediment metagenome</name>
    <dbReference type="NCBI Taxonomy" id="412755"/>
    <lineage>
        <taxon>unclassified sequences</taxon>
        <taxon>metagenomes</taxon>
        <taxon>ecological metagenomes</taxon>
    </lineage>
</organism>
<comment type="caution">
    <text evidence="3">The sequence shown here is derived from an EMBL/GenBank/DDBJ whole genome shotgun (WGS) entry which is preliminary data.</text>
</comment>
<evidence type="ECO:0000256" key="1">
    <source>
        <dbReference type="SAM" id="MobiDB-lite"/>
    </source>
</evidence>
<keyword evidence="2" id="KW-0472">Membrane</keyword>
<dbReference type="EMBL" id="BARU01041899">
    <property type="protein sequence ID" value="GAH79035.1"/>
    <property type="molecule type" value="Genomic_DNA"/>
</dbReference>
<dbReference type="AlphaFoldDB" id="X1JC18"/>
<keyword evidence="2" id="KW-1133">Transmembrane helix</keyword>
<reference evidence="3" key="1">
    <citation type="journal article" date="2014" name="Front. Microbiol.">
        <title>High frequency of phylogenetically diverse reductive dehalogenase-homologous genes in deep subseafloor sedimentary metagenomes.</title>
        <authorList>
            <person name="Kawai M."/>
            <person name="Futagami T."/>
            <person name="Toyoda A."/>
            <person name="Takaki Y."/>
            <person name="Nishi S."/>
            <person name="Hori S."/>
            <person name="Arai W."/>
            <person name="Tsubouchi T."/>
            <person name="Morono Y."/>
            <person name="Uchiyama I."/>
            <person name="Ito T."/>
            <person name="Fujiyama A."/>
            <person name="Inagaki F."/>
            <person name="Takami H."/>
        </authorList>
    </citation>
    <scope>NUCLEOTIDE SEQUENCE</scope>
    <source>
        <strain evidence="3">Expedition CK06-06</strain>
    </source>
</reference>
<keyword evidence="2" id="KW-0812">Transmembrane</keyword>
<evidence type="ECO:0000256" key="2">
    <source>
        <dbReference type="SAM" id="Phobius"/>
    </source>
</evidence>
<evidence type="ECO:0000313" key="3">
    <source>
        <dbReference type="EMBL" id="GAH79035.1"/>
    </source>
</evidence>
<proteinExistence type="predicted"/>
<feature type="transmembrane region" description="Helical" evidence="2">
    <location>
        <begin position="21"/>
        <end position="43"/>
    </location>
</feature>
<feature type="transmembrane region" description="Helical" evidence="2">
    <location>
        <begin position="49"/>
        <end position="71"/>
    </location>
</feature>
<feature type="region of interest" description="Disordered" evidence="1">
    <location>
        <begin position="90"/>
        <end position="114"/>
    </location>
</feature>
<sequence length="114" mass="12952">MQYRQSAWAKIIEAVTRPLGFYVLALLIVEGFLTLVLTFSNISTTAREYGMWAGIGLFLLVFIVVSLLAWFKPENLIFAEYGRLVHNGKIPYGTNEAEVPRTELDKVPKTKEQE</sequence>
<feature type="compositionally biased region" description="Basic and acidic residues" evidence="1">
    <location>
        <begin position="98"/>
        <end position="114"/>
    </location>
</feature>
<name>X1JC18_9ZZZZ</name>